<name>A0A516H7P7_9PROT</name>
<organism evidence="14 15">
    <name type="scientific">Ferrovibrio terrae</name>
    <dbReference type="NCBI Taxonomy" id="2594003"/>
    <lineage>
        <taxon>Bacteria</taxon>
        <taxon>Pseudomonadati</taxon>
        <taxon>Pseudomonadota</taxon>
        <taxon>Alphaproteobacteria</taxon>
        <taxon>Rhodospirillales</taxon>
        <taxon>Rhodospirillaceae</taxon>
        <taxon>Ferrovibrio</taxon>
    </lineage>
</organism>
<keyword evidence="4 13" id="KW-0812">Transmembrane</keyword>
<evidence type="ECO:0000256" key="6">
    <source>
        <dbReference type="ARBA" id="ARBA00022989"/>
    </source>
</evidence>
<feature type="transmembrane region" description="Helical" evidence="13">
    <location>
        <begin position="373"/>
        <end position="393"/>
    </location>
</feature>
<dbReference type="EC" id="2.4.1.336" evidence="9"/>
<evidence type="ECO:0000256" key="10">
    <source>
        <dbReference type="ARBA" id="ARBA00068721"/>
    </source>
</evidence>
<sequence>MRYSGLFVLLIVGVLNLAGWAYMNRPIEPRPWGEVISGFDYTPFRADQDPRTNKFASEAEIEQDMQILAGQVRQIRTYSTIDGQGEIAKIAGRYGLEVMQGSWLDGRLERNEEEIKNLIEIAATNSNIRRVLVGNETLLRADMPIQDLVEYIRRVRTGLANRGKHVEVSTPETWDVWLRYPQLGREVDFIAIHLLPYWEGQAPDKAVEYALSRYQQVKDAFPTKKVVITEIGWPSEGRTRRDAVPSPTTQAAFMRAFLNIANQRGLDYFLQEAFDQPWKRNIEGSVGAYWGIYNADRTPKFPMTGPVSDRPHWPQLAAASILLALPLMAWFLARWADLRFSGRFFFIALIQVVTSALVMVVDSGLRTYMSPGIALMWAMLLPLLLLLFMVVLVEGLELSEVIWASRRQRHFLPFRTDVERSWPKVSIHIPAYNEPPEMLKRTLDALNRLDYPNFEVLLIDNNTKDEKVWRPVEEYCRTHLDPEKFRFFHVSPLKGFKAGALNFALRNTAKDVEIVGVIDADYLVEPDWLKSLVPYFDRADIGFVQAPQDHYDWKNDTFKEFINWEYAGFFQIGMVQRNERDAIIQHGTMTLVRKAAIDHVGIWAEWCICEDAEMGLRLLAGGWHSVYTDKRYGYGLTPDSFAGYKSQRFRWAYGAVQIIKRHWRDMLPGDERKLDPMQRYHFVTGWLPWFADALGLIFAIASLVWTVGVLILPKYFELPLALFLLPVVAVFGAKLAQFLWLYKIRVACSLRQRLGAGLAGLALTYTIAKAMLFGLFTSKLPFIRTPKHEDQAAVVQAFIMAQEETLIAVLLLLAGIGMWNFQGGEDPEARLWAIVMWAQSMPYWASLILAFISTTPKSPSKTAAIPAPTSTPTDAASQGSPAQ</sequence>
<evidence type="ECO:0000313" key="14">
    <source>
        <dbReference type="EMBL" id="QDO99752.1"/>
    </source>
</evidence>
<dbReference type="OrthoDB" id="9806824at2"/>
<dbReference type="SUPFAM" id="SSF53448">
    <property type="entry name" value="Nucleotide-diphospho-sugar transferases"/>
    <property type="match status" value="1"/>
</dbReference>
<feature type="transmembrane region" description="Helical" evidence="13">
    <location>
        <begin position="797"/>
        <end position="819"/>
    </location>
</feature>
<feature type="transmembrane region" description="Helical" evidence="13">
    <location>
        <begin position="313"/>
        <end position="332"/>
    </location>
</feature>
<dbReference type="InterPro" id="IPR029044">
    <property type="entry name" value="Nucleotide-diphossugar_trans"/>
</dbReference>
<feature type="transmembrane region" description="Helical" evidence="13">
    <location>
        <begin position="831"/>
        <end position="852"/>
    </location>
</feature>
<dbReference type="GO" id="GO:0005886">
    <property type="term" value="C:plasma membrane"/>
    <property type="evidence" value="ECO:0007669"/>
    <property type="project" value="TreeGrafter"/>
</dbReference>
<dbReference type="Proteomes" id="UP000317496">
    <property type="component" value="Chromosome"/>
</dbReference>
<evidence type="ECO:0000256" key="11">
    <source>
        <dbReference type="ARBA" id="ARBA00078564"/>
    </source>
</evidence>
<evidence type="ECO:0000256" key="7">
    <source>
        <dbReference type="ARBA" id="ARBA00023136"/>
    </source>
</evidence>
<keyword evidence="15" id="KW-1185">Reference proteome</keyword>
<dbReference type="GO" id="GO:0016758">
    <property type="term" value="F:hexosyltransferase activity"/>
    <property type="evidence" value="ECO:0007669"/>
    <property type="project" value="TreeGrafter"/>
</dbReference>
<evidence type="ECO:0000256" key="1">
    <source>
        <dbReference type="ARBA" id="ARBA00004141"/>
    </source>
</evidence>
<dbReference type="Gene3D" id="3.90.550.10">
    <property type="entry name" value="Spore Coat Polysaccharide Biosynthesis Protein SpsA, Chain A"/>
    <property type="match status" value="1"/>
</dbReference>
<feature type="region of interest" description="Disordered" evidence="12">
    <location>
        <begin position="858"/>
        <end position="883"/>
    </location>
</feature>
<evidence type="ECO:0000256" key="12">
    <source>
        <dbReference type="SAM" id="MobiDB-lite"/>
    </source>
</evidence>
<feature type="transmembrane region" description="Helical" evidence="13">
    <location>
        <begin position="686"/>
        <end position="712"/>
    </location>
</feature>
<protein>
    <recommendedName>
        <fullName evidence="10">Beta-monoglucosyldiacylglycerol synthase</fullName>
        <ecNumber evidence="9">2.4.1.336</ecNumber>
    </recommendedName>
    <alternativeName>
        <fullName evidence="11">UDP-glucose:1,2-diacylglycerol 3-beta-D-glucosyltransferase</fullName>
    </alternativeName>
</protein>
<evidence type="ECO:0000313" key="15">
    <source>
        <dbReference type="Proteomes" id="UP000317496"/>
    </source>
</evidence>
<comment type="subcellular location">
    <subcellularLocation>
        <location evidence="1">Membrane</location>
        <topology evidence="1">Multi-pass membrane protein</topology>
    </subcellularLocation>
</comment>
<keyword evidence="5" id="KW-0460">Magnesium</keyword>
<dbReference type="InterPro" id="IPR017853">
    <property type="entry name" value="GH"/>
</dbReference>
<keyword evidence="2" id="KW-0328">Glycosyltransferase</keyword>
<feature type="transmembrane region" description="Helical" evidence="13">
    <location>
        <begin position="344"/>
        <end position="361"/>
    </location>
</feature>
<evidence type="ECO:0000256" key="4">
    <source>
        <dbReference type="ARBA" id="ARBA00022692"/>
    </source>
</evidence>
<accession>A0A516H7P7</accession>
<dbReference type="FunFam" id="3.90.550.10:FF:000164">
    <property type="entry name" value="Beta-(1-3)-glucosyl transferase"/>
    <property type="match status" value="1"/>
</dbReference>
<evidence type="ECO:0000256" key="5">
    <source>
        <dbReference type="ARBA" id="ARBA00022842"/>
    </source>
</evidence>
<reference evidence="14 15" key="1">
    <citation type="submission" date="2019-07" db="EMBL/GenBank/DDBJ databases">
        <title>Genome sequencing for Ferrovibrio sp. K5.</title>
        <authorList>
            <person name="Park S.-J."/>
        </authorList>
    </citation>
    <scope>NUCLEOTIDE SEQUENCE [LARGE SCALE GENOMIC DNA]</scope>
    <source>
        <strain evidence="14 15">K5</strain>
    </source>
</reference>
<dbReference type="Pfam" id="PF13641">
    <property type="entry name" value="Glyco_tranf_2_3"/>
    <property type="match status" value="1"/>
</dbReference>
<gene>
    <name evidence="14" type="ORF">FNB15_12595</name>
</gene>
<evidence type="ECO:0000256" key="8">
    <source>
        <dbReference type="ARBA" id="ARBA00053004"/>
    </source>
</evidence>
<dbReference type="SUPFAM" id="SSF51445">
    <property type="entry name" value="(Trans)glycosidases"/>
    <property type="match status" value="1"/>
</dbReference>
<dbReference type="EMBL" id="CP041636">
    <property type="protein sequence ID" value="QDO99752.1"/>
    <property type="molecule type" value="Genomic_DNA"/>
</dbReference>
<keyword evidence="6 13" id="KW-1133">Transmembrane helix</keyword>
<evidence type="ECO:0000256" key="3">
    <source>
        <dbReference type="ARBA" id="ARBA00022679"/>
    </source>
</evidence>
<proteinExistence type="predicted"/>
<comment type="catalytic activity">
    <reaction evidence="8">
        <text>a 1,2-diacyl-sn-glycerol + UDP-alpha-D-glucose = a 1,2-diacyl-3-O-(beta-D-glucopyranosyl)-sn-glycerol + UDP + H(+)</text>
        <dbReference type="Rhea" id="RHEA:17285"/>
        <dbReference type="ChEBI" id="CHEBI:15378"/>
        <dbReference type="ChEBI" id="CHEBI:17815"/>
        <dbReference type="ChEBI" id="CHEBI:58223"/>
        <dbReference type="ChEBI" id="CHEBI:58885"/>
        <dbReference type="ChEBI" id="CHEBI:75799"/>
        <dbReference type="EC" id="2.4.1.336"/>
    </reaction>
</comment>
<evidence type="ECO:0000256" key="2">
    <source>
        <dbReference type="ARBA" id="ARBA00022676"/>
    </source>
</evidence>
<evidence type="ECO:0000256" key="9">
    <source>
        <dbReference type="ARBA" id="ARBA00066964"/>
    </source>
</evidence>
<feature type="transmembrane region" description="Helical" evidence="13">
    <location>
        <begin position="718"/>
        <end position="742"/>
    </location>
</feature>
<keyword evidence="7 13" id="KW-0472">Membrane</keyword>
<dbReference type="Gene3D" id="3.20.20.80">
    <property type="entry name" value="Glycosidases"/>
    <property type="match status" value="1"/>
</dbReference>
<evidence type="ECO:0000256" key="13">
    <source>
        <dbReference type="SAM" id="Phobius"/>
    </source>
</evidence>
<dbReference type="AlphaFoldDB" id="A0A516H7P7"/>
<keyword evidence="3 14" id="KW-0808">Transferase</keyword>
<feature type="compositionally biased region" description="Low complexity" evidence="12">
    <location>
        <begin position="858"/>
        <end position="877"/>
    </location>
</feature>
<dbReference type="PANTHER" id="PTHR43867:SF4">
    <property type="entry name" value="BETA-(1-3)-GLUCOSYL TRANSFERASE"/>
    <property type="match status" value="1"/>
</dbReference>
<dbReference type="PANTHER" id="PTHR43867">
    <property type="entry name" value="CELLULOSE SYNTHASE CATALYTIC SUBUNIT A [UDP-FORMING]"/>
    <property type="match status" value="1"/>
</dbReference>
<dbReference type="InterPro" id="IPR050321">
    <property type="entry name" value="Glycosyltr_2/OpgH_subfam"/>
</dbReference>
<feature type="transmembrane region" description="Helical" evidence="13">
    <location>
        <begin position="754"/>
        <end position="777"/>
    </location>
</feature>
<dbReference type="KEGG" id="fer:FNB15_12595"/>